<name>A0A917VC29_9ACTN</name>
<gene>
    <name evidence="1" type="ORF">GCM10007964_00620</name>
</gene>
<comment type="caution">
    <text evidence="1">The sequence shown here is derived from an EMBL/GenBank/DDBJ whole genome shotgun (WGS) entry which is preliminary data.</text>
</comment>
<evidence type="ECO:0008006" key="3">
    <source>
        <dbReference type="Google" id="ProtNLM"/>
    </source>
</evidence>
<proteinExistence type="predicted"/>
<keyword evidence="2" id="KW-1185">Reference proteome</keyword>
<reference evidence="1" key="2">
    <citation type="submission" date="2020-09" db="EMBL/GenBank/DDBJ databases">
        <authorList>
            <person name="Sun Q."/>
            <person name="Ohkuma M."/>
        </authorList>
    </citation>
    <scope>NUCLEOTIDE SEQUENCE</scope>
    <source>
        <strain evidence="1">JCM 13064</strain>
    </source>
</reference>
<protein>
    <recommendedName>
        <fullName evidence="3">Glycosyltransferase</fullName>
    </recommendedName>
</protein>
<dbReference type="RefSeq" id="WP_189160871.1">
    <property type="nucleotide sequence ID" value="NZ_BMNT01000001.1"/>
</dbReference>
<dbReference type="SUPFAM" id="SSF53448">
    <property type="entry name" value="Nucleotide-diphospho-sugar transferases"/>
    <property type="match status" value="1"/>
</dbReference>
<dbReference type="EMBL" id="BMNT01000001">
    <property type="protein sequence ID" value="GGK61359.1"/>
    <property type="molecule type" value="Genomic_DNA"/>
</dbReference>
<organism evidence="1 2">
    <name type="scientific">Sphaerisporangium melleum</name>
    <dbReference type="NCBI Taxonomy" id="321316"/>
    <lineage>
        <taxon>Bacteria</taxon>
        <taxon>Bacillati</taxon>
        <taxon>Actinomycetota</taxon>
        <taxon>Actinomycetes</taxon>
        <taxon>Streptosporangiales</taxon>
        <taxon>Streptosporangiaceae</taxon>
        <taxon>Sphaerisporangium</taxon>
    </lineage>
</organism>
<accession>A0A917VC29</accession>
<dbReference type="Gene3D" id="3.90.550.10">
    <property type="entry name" value="Spore Coat Polysaccharide Biosynthesis Protein SpsA, Chain A"/>
    <property type="match status" value="1"/>
</dbReference>
<dbReference type="Proteomes" id="UP000645217">
    <property type="component" value="Unassembled WGS sequence"/>
</dbReference>
<evidence type="ECO:0000313" key="2">
    <source>
        <dbReference type="Proteomes" id="UP000645217"/>
    </source>
</evidence>
<sequence length="232" mass="25363">MTTDLRVLVAIPWRSQPDRVYAHQLTRERYAELLPGADIVDVDTDHAPFCLAGCRNKGVRLAERAGADVVVLGDADTLPEREPLLAAIAGASRDGLVHLPYAEYRSLGGRGTQQYRTGVPLEACHHLTIPGACSGVYVTTPPTWWAHGAQDERFKGWGAEDAAWWAAHTTLLGAQPVRHEGRVYALTHESAVKEGPQYTANFALCFRYHQAQGDPDAMRALIAERTENVGVA</sequence>
<evidence type="ECO:0000313" key="1">
    <source>
        <dbReference type="EMBL" id="GGK61359.1"/>
    </source>
</evidence>
<dbReference type="InterPro" id="IPR029044">
    <property type="entry name" value="Nucleotide-diphossugar_trans"/>
</dbReference>
<dbReference type="AlphaFoldDB" id="A0A917VC29"/>
<reference evidence="1" key="1">
    <citation type="journal article" date="2014" name="Int. J. Syst. Evol. Microbiol.">
        <title>Complete genome sequence of Corynebacterium casei LMG S-19264T (=DSM 44701T), isolated from a smear-ripened cheese.</title>
        <authorList>
            <consortium name="US DOE Joint Genome Institute (JGI-PGF)"/>
            <person name="Walter F."/>
            <person name="Albersmeier A."/>
            <person name="Kalinowski J."/>
            <person name="Ruckert C."/>
        </authorList>
    </citation>
    <scope>NUCLEOTIDE SEQUENCE</scope>
    <source>
        <strain evidence="1">JCM 13064</strain>
    </source>
</reference>